<name>R7Q3Q3_CHOCR</name>
<dbReference type="InterPro" id="IPR022742">
    <property type="entry name" value="Hydrolase_4"/>
</dbReference>
<proteinExistence type="predicted"/>
<dbReference type="STRING" id="2769.R7Q3Q3"/>
<protein>
    <recommendedName>
        <fullName evidence="1">Serine aminopeptidase S33 domain-containing protein</fullName>
    </recommendedName>
</protein>
<dbReference type="RefSeq" id="XP_005712425.1">
    <property type="nucleotide sequence ID" value="XM_005712368.1"/>
</dbReference>
<dbReference type="GeneID" id="17320159"/>
<organism evidence="2 3">
    <name type="scientific">Chondrus crispus</name>
    <name type="common">Carrageen Irish moss</name>
    <name type="synonym">Polymorpha crispa</name>
    <dbReference type="NCBI Taxonomy" id="2769"/>
    <lineage>
        <taxon>Eukaryota</taxon>
        <taxon>Rhodophyta</taxon>
        <taxon>Florideophyceae</taxon>
        <taxon>Rhodymeniophycidae</taxon>
        <taxon>Gigartinales</taxon>
        <taxon>Gigartinaceae</taxon>
        <taxon>Chondrus</taxon>
    </lineage>
</organism>
<dbReference type="Gene3D" id="3.40.50.1820">
    <property type="entry name" value="alpha/beta hydrolase"/>
    <property type="match status" value="1"/>
</dbReference>
<dbReference type="Gramene" id="CDF32654">
    <property type="protein sequence ID" value="CDF32654"/>
    <property type="gene ID" value="CHC_T00001533001"/>
</dbReference>
<gene>
    <name evidence="2" type="ORF">CHC_T00001533001</name>
</gene>
<dbReference type="EMBL" id="HG001531">
    <property type="protein sequence ID" value="CDF32654.1"/>
    <property type="molecule type" value="Genomic_DNA"/>
</dbReference>
<dbReference type="PhylomeDB" id="R7Q3Q3"/>
<evidence type="ECO:0000313" key="3">
    <source>
        <dbReference type="Proteomes" id="UP000012073"/>
    </source>
</evidence>
<dbReference type="Pfam" id="PF12146">
    <property type="entry name" value="Hydrolase_4"/>
    <property type="match status" value="1"/>
</dbReference>
<dbReference type="SUPFAM" id="SSF53474">
    <property type="entry name" value="alpha/beta-Hydrolases"/>
    <property type="match status" value="1"/>
</dbReference>
<evidence type="ECO:0000259" key="1">
    <source>
        <dbReference type="Pfam" id="PF12146"/>
    </source>
</evidence>
<dbReference type="PANTHER" id="PTHR11614">
    <property type="entry name" value="PHOSPHOLIPASE-RELATED"/>
    <property type="match status" value="1"/>
</dbReference>
<feature type="domain" description="Serine aminopeptidase S33" evidence="1">
    <location>
        <begin position="57"/>
        <end position="276"/>
    </location>
</feature>
<dbReference type="OrthoDB" id="2498029at2759"/>
<reference evidence="3" key="1">
    <citation type="journal article" date="2013" name="Proc. Natl. Acad. Sci. U.S.A.">
        <title>Genome structure and metabolic features in the red seaweed Chondrus crispus shed light on evolution of the Archaeplastida.</title>
        <authorList>
            <person name="Collen J."/>
            <person name="Porcel B."/>
            <person name="Carre W."/>
            <person name="Ball S.G."/>
            <person name="Chaparro C."/>
            <person name="Tonon T."/>
            <person name="Barbeyron T."/>
            <person name="Michel G."/>
            <person name="Noel B."/>
            <person name="Valentin K."/>
            <person name="Elias M."/>
            <person name="Artiguenave F."/>
            <person name="Arun A."/>
            <person name="Aury J.M."/>
            <person name="Barbosa-Neto J.F."/>
            <person name="Bothwell J.H."/>
            <person name="Bouget F.Y."/>
            <person name="Brillet L."/>
            <person name="Cabello-Hurtado F."/>
            <person name="Capella-Gutierrez S."/>
            <person name="Charrier B."/>
            <person name="Cladiere L."/>
            <person name="Cock J.M."/>
            <person name="Coelho S.M."/>
            <person name="Colleoni C."/>
            <person name="Czjzek M."/>
            <person name="Da Silva C."/>
            <person name="Delage L."/>
            <person name="Denoeud F."/>
            <person name="Deschamps P."/>
            <person name="Dittami S.M."/>
            <person name="Gabaldon T."/>
            <person name="Gachon C.M."/>
            <person name="Groisillier A."/>
            <person name="Herve C."/>
            <person name="Jabbari K."/>
            <person name="Katinka M."/>
            <person name="Kloareg B."/>
            <person name="Kowalczyk N."/>
            <person name="Labadie K."/>
            <person name="Leblanc C."/>
            <person name="Lopez P.J."/>
            <person name="McLachlan D.H."/>
            <person name="Meslet-Cladiere L."/>
            <person name="Moustafa A."/>
            <person name="Nehr Z."/>
            <person name="Nyvall Collen P."/>
            <person name="Panaud O."/>
            <person name="Partensky F."/>
            <person name="Poulain J."/>
            <person name="Rensing S.A."/>
            <person name="Rousvoal S."/>
            <person name="Samson G."/>
            <person name="Symeonidi A."/>
            <person name="Weissenbach J."/>
            <person name="Zambounis A."/>
            <person name="Wincker P."/>
            <person name="Boyen C."/>
        </authorList>
    </citation>
    <scope>NUCLEOTIDE SEQUENCE [LARGE SCALE GENOMIC DNA]</scope>
    <source>
        <strain evidence="3">cv. Stackhouse</strain>
    </source>
</reference>
<dbReference type="KEGG" id="ccp:CHC_T00001533001"/>
<sequence length="304" mass="33124">MPSTVAGETLATYRWVPASYDAAVFLVHGFRAHAQFNFLRADSPTSLCNYGDAARSSLVRELNERSLAVFAHDHVGHGNSSGLRAYFPAFSALVDDLMSHVNTVDRDLRLRERGVPVFLLGHSMGGTVAILAARDNPTAFAGMALSSAASEPPASMFGLKGHVQYWLSGITSRVCPKAELLALPPAPDKVLQENFEADPLNCQNMVRARVGREFLDAYSNISGNVAMVKVPFLTVSGENDTLVHPEAAERFYNGATSADKTLVKGEGRWHNLLGETGKEEMWTLFANWIRERADKKLADLAACN</sequence>
<evidence type="ECO:0000313" key="2">
    <source>
        <dbReference type="EMBL" id="CDF32654.1"/>
    </source>
</evidence>
<dbReference type="AlphaFoldDB" id="R7Q3Q3"/>
<keyword evidence="3" id="KW-1185">Reference proteome</keyword>
<accession>R7Q3Q3</accession>
<dbReference type="InterPro" id="IPR029058">
    <property type="entry name" value="AB_hydrolase_fold"/>
</dbReference>
<dbReference type="Proteomes" id="UP000012073">
    <property type="component" value="Unassembled WGS sequence"/>
</dbReference>
<dbReference type="InterPro" id="IPR051044">
    <property type="entry name" value="MAG_DAG_Lipase"/>
</dbReference>
<dbReference type="OMA" id="DIVNWCS"/>